<dbReference type="Proteomes" id="UP000886998">
    <property type="component" value="Unassembled WGS sequence"/>
</dbReference>
<dbReference type="AlphaFoldDB" id="A0A8X7C522"/>
<keyword evidence="2" id="KW-1185">Reference proteome</keyword>
<evidence type="ECO:0000313" key="2">
    <source>
        <dbReference type="Proteomes" id="UP000886998"/>
    </source>
</evidence>
<sequence length="72" mass="8277">MSKRMSTKRGVSKEMSQMQYFGVENEVTWFLIGKLSEILRVVHEKKKSDDDCCRNCLLCGLCTALCCWCCSD</sequence>
<evidence type="ECO:0000313" key="1">
    <source>
        <dbReference type="EMBL" id="GFY52789.1"/>
    </source>
</evidence>
<organism evidence="1 2">
    <name type="scientific">Trichonephila inaurata madagascariensis</name>
    <dbReference type="NCBI Taxonomy" id="2747483"/>
    <lineage>
        <taxon>Eukaryota</taxon>
        <taxon>Metazoa</taxon>
        <taxon>Ecdysozoa</taxon>
        <taxon>Arthropoda</taxon>
        <taxon>Chelicerata</taxon>
        <taxon>Arachnida</taxon>
        <taxon>Araneae</taxon>
        <taxon>Araneomorphae</taxon>
        <taxon>Entelegynae</taxon>
        <taxon>Araneoidea</taxon>
        <taxon>Nephilidae</taxon>
        <taxon>Trichonephila</taxon>
        <taxon>Trichonephila inaurata</taxon>
    </lineage>
</organism>
<name>A0A8X7C522_9ARAC</name>
<reference evidence="1" key="1">
    <citation type="submission" date="2020-08" db="EMBL/GenBank/DDBJ databases">
        <title>Multicomponent nature underlies the extraordinary mechanical properties of spider dragline silk.</title>
        <authorList>
            <person name="Kono N."/>
            <person name="Nakamura H."/>
            <person name="Mori M."/>
            <person name="Yoshida Y."/>
            <person name="Ohtoshi R."/>
            <person name="Malay A.D."/>
            <person name="Moran D.A.P."/>
            <person name="Tomita M."/>
            <person name="Numata K."/>
            <person name="Arakawa K."/>
        </authorList>
    </citation>
    <scope>NUCLEOTIDE SEQUENCE</scope>
</reference>
<accession>A0A8X7C522</accession>
<proteinExistence type="predicted"/>
<gene>
    <name evidence="1" type="ORF">TNIN_114721</name>
</gene>
<protein>
    <submittedName>
        <fullName evidence="1">Uncharacterized protein</fullName>
    </submittedName>
</protein>
<comment type="caution">
    <text evidence="1">The sequence shown here is derived from an EMBL/GenBank/DDBJ whole genome shotgun (WGS) entry which is preliminary data.</text>
</comment>
<dbReference type="EMBL" id="BMAV01008908">
    <property type="protein sequence ID" value="GFY52789.1"/>
    <property type="molecule type" value="Genomic_DNA"/>
</dbReference>